<evidence type="ECO:0000313" key="1">
    <source>
        <dbReference type="EMBL" id="CAG8467438.1"/>
    </source>
</evidence>
<gene>
    <name evidence="1" type="ORF">ACOLOM_LOCUS1444</name>
</gene>
<name>A0ACA9KDJ8_9GLOM</name>
<proteinExistence type="predicted"/>
<organism evidence="1 2">
    <name type="scientific">Acaulospora colombiana</name>
    <dbReference type="NCBI Taxonomy" id="27376"/>
    <lineage>
        <taxon>Eukaryota</taxon>
        <taxon>Fungi</taxon>
        <taxon>Fungi incertae sedis</taxon>
        <taxon>Mucoromycota</taxon>
        <taxon>Glomeromycotina</taxon>
        <taxon>Glomeromycetes</taxon>
        <taxon>Diversisporales</taxon>
        <taxon>Acaulosporaceae</taxon>
        <taxon>Acaulospora</taxon>
    </lineage>
</organism>
<dbReference type="Proteomes" id="UP000789525">
    <property type="component" value="Unassembled WGS sequence"/>
</dbReference>
<accession>A0ACA9KDJ8</accession>
<feature type="non-terminal residue" evidence="1">
    <location>
        <position position="1"/>
    </location>
</feature>
<reference evidence="1" key="1">
    <citation type="submission" date="2021-06" db="EMBL/GenBank/DDBJ databases">
        <authorList>
            <person name="Kallberg Y."/>
            <person name="Tangrot J."/>
            <person name="Rosling A."/>
        </authorList>
    </citation>
    <scope>NUCLEOTIDE SEQUENCE</scope>
    <source>
        <strain evidence="1">CL356</strain>
    </source>
</reference>
<dbReference type="EMBL" id="CAJVPT010001693">
    <property type="protein sequence ID" value="CAG8467438.1"/>
    <property type="molecule type" value="Genomic_DNA"/>
</dbReference>
<protein>
    <submittedName>
        <fullName evidence="1">2490_t:CDS:1</fullName>
    </submittedName>
</protein>
<sequence length="209" mass="24210">TGFSAQNKGWGAELSQAYARKLDVYNRGFSGYNTEWAKELLAQLLPKEQSQYPNGPKIVLMTIFFGANDSVMESFNQRVELDRYKENLIQMVNMVKHPNSQSPDHFQTRVILITPPPLDEEAWRIARGNVLDRKSDLTRQYALACVQVAQELDVPVILFKELMRVILANWPELDPAKLPLIQPDWQDVNVECDKKIFEFNGEFIYNRFK</sequence>
<comment type="caution">
    <text evidence="1">The sequence shown here is derived from an EMBL/GenBank/DDBJ whole genome shotgun (WGS) entry which is preliminary data.</text>
</comment>
<keyword evidence="2" id="KW-1185">Reference proteome</keyword>
<evidence type="ECO:0000313" key="2">
    <source>
        <dbReference type="Proteomes" id="UP000789525"/>
    </source>
</evidence>